<name>A0ABP9GVZ2_9FLAO</name>
<comment type="caution">
    <text evidence="2">The sequence shown here is derived from an EMBL/GenBank/DDBJ whole genome shotgun (WGS) entry which is preliminary data.</text>
</comment>
<reference evidence="3" key="1">
    <citation type="journal article" date="2019" name="Int. J. Syst. Evol. Microbiol.">
        <title>The Global Catalogue of Microorganisms (GCM) 10K type strain sequencing project: providing services to taxonomists for standard genome sequencing and annotation.</title>
        <authorList>
            <consortium name="The Broad Institute Genomics Platform"/>
            <consortium name="The Broad Institute Genome Sequencing Center for Infectious Disease"/>
            <person name="Wu L."/>
            <person name="Ma J."/>
        </authorList>
    </citation>
    <scope>NUCLEOTIDE SEQUENCE [LARGE SCALE GENOMIC DNA]</scope>
    <source>
        <strain evidence="3">JCM 18285</strain>
    </source>
</reference>
<proteinExistence type="predicted"/>
<keyword evidence="1" id="KW-1133">Transmembrane helix</keyword>
<dbReference type="Proteomes" id="UP001501302">
    <property type="component" value="Unassembled WGS sequence"/>
</dbReference>
<dbReference type="RefSeq" id="WP_345193462.1">
    <property type="nucleotide sequence ID" value="NZ_BAABJJ010000044.1"/>
</dbReference>
<evidence type="ECO:0000313" key="2">
    <source>
        <dbReference type="EMBL" id="GAA4954295.1"/>
    </source>
</evidence>
<feature type="transmembrane region" description="Helical" evidence="1">
    <location>
        <begin position="51"/>
        <end position="69"/>
    </location>
</feature>
<dbReference type="EMBL" id="BAABJJ010000044">
    <property type="protein sequence ID" value="GAA4954295.1"/>
    <property type="molecule type" value="Genomic_DNA"/>
</dbReference>
<sequence>MIKPTEYYIKARLFPTIICAVPLLILYYFGFSEKIIDFIEFLKGYKWVSDITISIAIIYFMTQINRFIAKEIFQNIFFKEEKNMPTTNFLLHSSTFFAQSTKKRIREKIKERFGIELLNASQENEDELEARKTIVDSVAQVRNVTRDNRLLLQHNIEYGFTRNLIGGCVIAVLVTVFNLYFFKTITTNAQAVNISIIVGVLYLIPILLSKYLVNRYGKNYAKVLFEQFLKT</sequence>
<feature type="transmembrane region" description="Helical" evidence="1">
    <location>
        <begin position="12"/>
        <end position="31"/>
    </location>
</feature>
<keyword evidence="1" id="KW-0812">Transmembrane</keyword>
<protein>
    <submittedName>
        <fullName evidence="2">Uncharacterized protein</fullName>
    </submittedName>
</protein>
<accession>A0ABP9GVZ2</accession>
<gene>
    <name evidence="2" type="ORF">GCM10023314_29890</name>
</gene>
<evidence type="ECO:0000313" key="3">
    <source>
        <dbReference type="Proteomes" id="UP001501302"/>
    </source>
</evidence>
<feature type="transmembrane region" description="Helical" evidence="1">
    <location>
        <begin position="194"/>
        <end position="213"/>
    </location>
</feature>
<feature type="transmembrane region" description="Helical" evidence="1">
    <location>
        <begin position="164"/>
        <end position="182"/>
    </location>
</feature>
<keyword evidence="1" id="KW-0472">Membrane</keyword>
<keyword evidence="3" id="KW-1185">Reference proteome</keyword>
<evidence type="ECO:0000256" key="1">
    <source>
        <dbReference type="SAM" id="Phobius"/>
    </source>
</evidence>
<organism evidence="2 3">
    <name type="scientific">Algibacter agarivorans</name>
    <dbReference type="NCBI Taxonomy" id="1109741"/>
    <lineage>
        <taxon>Bacteria</taxon>
        <taxon>Pseudomonadati</taxon>
        <taxon>Bacteroidota</taxon>
        <taxon>Flavobacteriia</taxon>
        <taxon>Flavobacteriales</taxon>
        <taxon>Flavobacteriaceae</taxon>
        <taxon>Algibacter</taxon>
    </lineage>
</organism>